<sequence>MDTIAETRGATSKTHQLHMYHIYKHQRATQYLEELYQAHTNKPTNKEKSLAAIQQIEAINLRIRQLNKEHSLPDTLGVIDYGVFIYGWGQKKGRILLTQQFEDLCRRKQYMKGWSCLPPSQDYKYFSSSSELSRVLWDVLHPWYQLVWSLLKQQRPKLKFIDDVEAILLSYVDESSSADLNPSVCHFDALGALLLLHEMSRLLGEVQDEQDSAHLASAYDDIREELRRMCEFEGFPSEWIPATFMEEQAISR</sequence>
<dbReference type="AlphaFoldDB" id="A0A5N5WTG3"/>
<accession>A0A5N5WTG3</accession>
<evidence type="ECO:0000313" key="1">
    <source>
        <dbReference type="EMBL" id="KAB8070484.1"/>
    </source>
</evidence>
<reference evidence="1 2" key="1">
    <citation type="submission" date="2019-04" db="EMBL/GenBank/DDBJ databases">
        <title>Friends and foes A comparative genomics study of 23 Aspergillus species from section Flavi.</title>
        <authorList>
            <consortium name="DOE Joint Genome Institute"/>
            <person name="Kjaerbolling I."/>
            <person name="Vesth T."/>
            <person name="Frisvad J.C."/>
            <person name="Nybo J.L."/>
            <person name="Theobald S."/>
            <person name="Kildgaard S."/>
            <person name="Isbrandt T."/>
            <person name="Kuo A."/>
            <person name="Sato A."/>
            <person name="Lyhne E.K."/>
            <person name="Kogle M.E."/>
            <person name="Wiebenga A."/>
            <person name="Kun R.S."/>
            <person name="Lubbers R.J."/>
            <person name="Makela M.R."/>
            <person name="Barry K."/>
            <person name="Chovatia M."/>
            <person name="Clum A."/>
            <person name="Daum C."/>
            <person name="Haridas S."/>
            <person name="He G."/>
            <person name="LaButti K."/>
            <person name="Lipzen A."/>
            <person name="Mondo S."/>
            <person name="Riley R."/>
            <person name="Salamov A."/>
            <person name="Simmons B.A."/>
            <person name="Magnuson J.K."/>
            <person name="Henrissat B."/>
            <person name="Mortensen U.H."/>
            <person name="Larsen T.O."/>
            <person name="Devries R.P."/>
            <person name="Grigoriev I.V."/>
            <person name="Machida M."/>
            <person name="Baker S.E."/>
            <person name="Andersen M.R."/>
        </authorList>
    </citation>
    <scope>NUCLEOTIDE SEQUENCE [LARGE SCALE GENOMIC DNA]</scope>
    <source>
        <strain evidence="1 2">CBS 151.66</strain>
    </source>
</reference>
<evidence type="ECO:0000313" key="2">
    <source>
        <dbReference type="Proteomes" id="UP000326565"/>
    </source>
</evidence>
<protein>
    <submittedName>
        <fullName evidence="1">Uncharacterized protein</fullName>
    </submittedName>
</protein>
<dbReference type="EMBL" id="ML732301">
    <property type="protein sequence ID" value="KAB8070484.1"/>
    <property type="molecule type" value="Genomic_DNA"/>
</dbReference>
<dbReference type="Proteomes" id="UP000326565">
    <property type="component" value="Unassembled WGS sequence"/>
</dbReference>
<name>A0A5N5WTG3_9EURO</name>
<organism evidence="1 2">
    <name type="scientific">Aspergillus leporis</name>
    <dbReference type="NCBI Taxonomy" id="41062"/>
    <lineage>
        <taxon>Eukaryota</taxon>
        <taxon>Fungi</taxon>
        <taxon>Dikarya</taxon>
        <taxon>Ascomycota</taxon>
        <taxon>Pezizomycotina</taxon>
        <taxon>Eurotiomycetes</taxon>
        <taxon>Eurotiomycetidae</taxon>
        <taxon>Eurotiales</taxon>
        <taxon>Aspergillaceae</taxon>
        <taxon>Aspergillus</taxon>
        <taxon>Aspergillus subgen. Circumdati</taxon>
    </lineage>
</organism>
<proteinExistence type="predicted"/>
<dbReference type="OrthoDB" id="4498229at2759"/>
<keyword evidence="2" id="KW-1185">Reference proteome</keyword>
<gene>
    <name evidence="1" type="ORF">BDV29DRAFT_160431</name>
</gene>